<dbReference type="InterPro" id="IPR036412">
    <property type="entry name" value="HAD-like_sf"/>
</dbReference>
<keyword evidence="5" id="KW-1278">Translocase</keyword>
<feature type="transmembrane region" description="Helical" evidence="10">
    <location>
        <begin position="110"/>
        <end position="129"/>
    </location>
</feature>
<dbReference type="SFLD" id="SFLDG00002">
    <property type="entry name" value="C1.7:_P-type_atpase_like"/>
    <property type="match status" value="1"/>
</dbReference>
<feature type="compositionally biased region" description="Basic and acidic residues" evidence="11">
    <location>
        <begin position="45"/>
        <end position="66"/>
    </location>
</feature>
<keyword evidence="6 10" id="KW-1133">Transmembrane helix</keyword>
<keyword evidence="10" id="KW-0067">ATP-binding</keyword>
<evidence type="ECO:0000256" key="5">
    <source>
        <dbReference type="ARBA" id="ARBA00022967"/>
    </source>
</evidence>
<evidence type="ECO:0000256" key="3">
    <source>
        <dbReference type="ARBA" id="ARBA00022692"/>
    </source>
</evidence>
<dbReference type="GO" id="GO:0005886">
    <property type="term" value="C:plasma membrane"/>
    <property type="evidence" value="ECO:0007669"/>
    <property type="project" value="UniProtKB-SubCell"/>
</dbReference>
<evidence type="ECO:0000256" key="9">
    <source>
        <dbReference type="ARBA" id="ARBA00047308"/>
    </source>
</evidence>
<gene>
    <name evidence="13" type="primary">cadA</name>
    <name evidence="13" type="ORF">MON38_20355</name>
</gene>
<evidence type="ECO:0000313" key="14">
    <source>
        <dbReference type="Proteomes" id="UP001139193"/>
    </source>
</evidence>
<keyword evidence="10" id="KW-0547">Nucleotide-binding</keyword>
<dbReference type="SUPFAM" id="SSF81653">
    <property type="entry name" value="Calcium ATPase, transduction domain A"/>
    <property type="match status" value="1"/>
</dbReference>
<dbReference type="GO" id="GO:0016887">
    <property type="term" value="F:ATP hydrolysis activity"/>
    <property type="evidence" value="ECO:0007669"/>
    <property type="project" value="InterPro"/>
</dbReference>
<dbReference type="InterPro" id="IPR023299">
    <property type="entry name" value="ATPase_P-typ_cyto_dom_N"/>
</dbReference>
<keyword evidence="7 10" id="KW-0472">Membrane</keyword>
<dbReference type="GO" id="GO:0016463">
    <property type="term" value="F:P-type zinc transporter activity"/>
    <property type="evidence" value="ECO:0007669"/>
    <property type="project" value="UniProtKB-EC"/>
</dbReference>
<dbReference type="NCBIfam" id="TIGR01494">
    <property type="entry name" value="ATPase_P-type"/>
    <property type="match status" value="1"/>
</dbReference>
<feature type="region of interest" description="Disordered" evidence="11">
    <location>
        <begin position="1"/>
        <end position="106"/>
    </location>
</feature>
<evidence type="ECO:0000256" key="10">
    <source>
        <dbReference type="RuleBase" id="RU362081"/>
    </source>
</evidence>
<feature type="domain" description="P-type ATPase A" evidence="12">
    <location>
        <begin position="221"/>
        <end position="321"/>
    </location>
</feature>
<dbReference type="NCBIfam" id="TIGR01512">
    <property type="entry name" value="ATPase-IB2_Cd"/>
    <property type="match status" value="1"/>
</dbReference>
<dbReference type="Proteomes" id="UP001139193">
    <property type="component" value="Unassembled WGS sequence"/>
</dbReference>
<comment type="catalytic activity">
    <reaction evidence="9">
        <text>Zn(2+)(in) + ATP + H2O = Zn(2+)(out) + ADP + phosphate + H(+)</text>
        <dbReference type="Rhea" id="RHEA:20621"/>
        <dbReference type="ChEBI" id="CHEBI:15377"/>
        <dbReference type="ChEBI" id="CHEBI:15378"/>
        <dbReference type="ChEBI" id="CHEBI:29105"/>
        <dbReference type="ChEBI" id="CHEBI:30616"/>
        <dbReference type="ChEBI" id="CHEBI:43474"/>
        <dbReference type="ChEBI" id="CHEBI:456216"/>
        <dbReference type="EC" id="7.2.2.12"/>
    </reaction>
</comment>
<evidence type="ECO:0000256" key="8">
    <source>
        <dbReference type="ARBA" id="ARBA00039097"/>
    </source>
</evidence>
<dbReference type="GO" id="GO:0005524">
    <property type="term" value="F:ATP binding"/>
    <property type="evidence" value="ECO:0007669"/>
    <property type="project" value="UniProtKB-UniRule"/>
</dbReference>
<feature type="transmembrane region" description="Helical" evidence="10">
    <location>
        <begin position="372"/>
        <end position="393"/>
    </location>
</feature>
<evidence type="ECO:0000256" key="2">
    <source>
        <dbReference type="ARBA" id="ARBA00006024"/>
    </source>
</evidence>
<evidence type="ECO:0000259" key="12">
    <source>
        <dbReference type="Pfam" id="PF00122"/>
    </source>
</evidence>
<dbReference type="InterPro" id="IPR051014">
    <property type="entry name" value="Cation_Transport_ATPase_IB"/>
</dbReference>
<dbReference type="SUPFAM" id="SSF81665">
    <property type="entry name" value="Calcium ATPase, transmembrane domain M"/>
    <property type="match status" value="1"/>
</dbReference>
<feature type="transmembrane region" description="Helical" evidence="10">
    <location>
        <begin position="698"/>
        <end position="717"/>
    </location>
</feature>
<feature type="transmembrane region" description="Helical" evidence="10">
    <location>
        <begin position="136"/>
        <end position="155"/>
    </location>
</feature>
<dbReference type="Gene3D" id="3.40.1110.10">
    <property type="entry name" value="Calcium-transporting ATPase, cytoplasmic domain N"/>
    <property type="match status" value="1"/>
</dbReference>
<dbReference type="InterPro" id="IPR008250">
    <property type="entry name" value="ATPase_P-typ_transduc_dom_A_sf"/>
</dbReference>
<feature type="compositionally biased region" description="Basic and acidic residues" evidence="11">
    <location>
        <begin position="76"/>
        <end position="104"/>
    </location>
</feature>
<dbReference type="Gene3D" id="2.70.150.10">
    <property type="entry name" value="Calcium-transporting ATPase, cytoplasmic transduction domain A"/>
    <property type="match status" value="1"/>
</dbReference>
<dbReference type="InterPro" id="IPR059000">
    <property type="entry name" value="ATPase_P-type_domA"/>
</dbReference>
<dbReference type="SFLD" id="SFLDS00003">
    <property type="entry name" value="Haloacid_Dehalogenase"/>
    <property type="match status" value="1"/>
</dbReference>
<dbReference type="NCBIfam" id="TIGR01525">
    <property type="entry name" value="ATPase-IB_hvy"/>
    <property type="match status" value="1"/>
</dbReference>
<dbReference type="GO" id="GO:0015086">
    <property type="term" value="F:cadmium ion transmembrane transporter activity"/>
    <property type="evidence" value="ECO:0007669"/>
    <property type="project" value="TreeGrafter"/>
</dbReference>
<dbReference type="Pfam" id="PF00702">
    <property type="entry name" value="Hydrolase"/>
    <property type="match status" value="1"/>
</dbReference>
<keyword evidence="4 10" id="KW-0479">Metal-binding</keyword>
<dbReference type="InterPro" id="IPR018303">
    <property type="entry name" value="ATPase_P-typ_P_site"/>
</dbReference>
<dbReference type="Gene3D" id="3.40.50.1000">
    <property type="entry name" value="HAD superfamily/HAD-like"/>
    <property type="match status" value="1"/>
</dbReference>
<organism evidence="13 14">
    <name type="scientific">Hymenobacter cyanobacteriorum</name>
    <dbReference type="NCBI Taxonomy" id="2926463"/>
    <lineage>
        <taxon>Bacteria</taxon>
        <taxon>Pseudomonadati</taxon>
        <taxon>Bacteroidota</taxon>
        <taxon>Cytophagia</taxon>
        <taxon>Cytophagales</taxon>
        <taxon>Hymenobacteraceae</taxon>
        <taxon>Hymenobacter</taxon>
    </lineage>
</organism>
<keyword evidence="14" id="KW-1185">Reference proteome</keyword>
<reference evidence="13" key="1">
    <citation type="submission" date="2022-03" db="EMBL/GenBank/DDBJ databases">
        <title>Bacterial whole genome sequence for Hymenobacter sp. DH14.</title>
        <authorList>
            <person name="Le V."/>
        </authorList>
    </citation>
    <scope>NUCLEOTIDE SEQUENCE</scope>
    <source>
        <strain evidence="13">DH14</strain>
    </source>
</reference>
<dbReference type="PANTHER" id="PTHR48085:SF5">
    <property type="entry name" value="CADMIUM_ZINC-TRANSPORTING ATPASE HMA4-RELATED"/>
    <property type="match status" value="1"/>
</dbReference>
<evidence type="ECO:0000256" key="7">
    <source>
        <dbReference type="ARBA" id="ARBA00023136"/>
    </source>
</evidence>
<dbReference type="AlphaFoldDB" id="A0A9X1VKE7"/>
<accession>A0A9X1VKE7</accession>
<protein>
    <recommendedName>
        <fullName evidence="8">P-type Zn(2+) transporter</fullName>
        <ecNumber evidence="8">7.2.2.12</ecNumber>
    </recommendedName>
</protein>
<keyword evidence="10" id="KW-1003">Cell membrane</keyword>
<feature type="transmembrane region" description="Helical" evidence="10">
    <location>
        <begin position="672"/>
        <end position="692"/>
    </location>
</feature>
<dbReference type="RefSeq" id="WP_241937995.1">
    <property type="nucleotide sequence ID" value="NZ_JALBGC010000006.1"/>
</dbReference>
<evidence type="ECO:0000256" key="6">
    <source>
        <dbReference type="ARBA" id="ARBA00022989"/>
    </source>
</evidence>
<comment type="subcellular location">
    <subcellularLocation>
        <location evidence="10">Cell membrane</location>
    </subcellularLocation>
    <subcellularLocation>
        <location evidence="1">Membrane</location>
    </subcellularLocation>
</comment>
<evidence type="ECO:0000256" key="11">
    <source>
        <dbReference type="SAM" id="MobiDB-lite"/>
    </source>
</evidence>
<dbReference type="PANTHER" id="PTHR48085">
    <property type="entry name" value="CADMIUM/ZINC-TRANSPORTING ATPASE HMA2-RELATED"/>
    <property type="match status" value="1"/>
</dbReference>
<comment type="caution">
    <text evidence="13">The sequence shown here is derived from an EMBL/GenBank/DDBJ whole genome shotgun (WGS) entry which is preliminary data.</text>
</comment>
<dbReference type="EC" id="7.2.2.12" evidence="8"/>
<dbReference type="InterPro" id="IPR027256">
    <property type="entry name" value="P-typ_ATPase_IB"/>
</dbReference>
<dbReference type="PROSITE" id="PS00154">
    <property type="entry name" value="ATPASE_E1_E2"/>
    <property type="match status" value="1"/>
</dbReference>
<dbReference type="SUPFAM" id="SSF56784">
    <property type="entry name" value="HAD-like"/>
    <property type="match status" value="1"/>
</dbReference>
<feature type="compositionally biased region" description="Polar residues" evidence="11">
    <location>
        <begin position="1"/>
        <end position="17"/>
    </location>
</feature>
<dbReference type="EMBL" id="JALBGC010000006">
    <property type="protein sequence ID" value="MCI1189782.1"/>
    <property type="molecule type" value="Genomic_DNA"/>
</dbReference>
<dbReference type="Pfam" id="PF00122">
    <property type="entry name" value="E1-E2_ATPase"/>
    <property type="match status" value="1"/>
</dbReference>
<proteinExistence type="inferred from homology"/>
<dbReference type="SFLD" id="SFLDF00027">
    <property type="entry name" value="p-type_atpase"/>
    <property type="match status" value="1"/>
</dbReference>
<sequence length="763" mass="80982">MPDPSSDNLNEELNTAKQVRPENVGALSREQLTPEAAAAPQGHDVPGHDHAPADDPDEHAGHNHDHAGHHHPAGKKVVEKGEAAAKDDHDGHDHGSGDDHDHGPAGDNPYLVPGISFALLIAGIALDYYKVGFFTGYVRLAWYGLAFVLVGWNVVKAAVLSIPSGNIFNEFLLMSIATIGAFAIGEYPEGVAVMLFYTVGELFQDAAVNRAKRSIRALLEIQATEVTVIRDGRSQVLDPKEVVVGDTIEVKPGEKVALDGTLAKGPASFNTSALTGESVPQTKQAGEVVLAGMVNLELLIQVAVTANYKDTKLAKILAMVQDAVGRKAKTQQFITKFAKVYTPIVVALAVLLVAVPYFVVDDYVFRDWLYRALVFLVISCPCALVISVPLGYFGGIGAASKAGILFKGSNFLDVMREIDTVVMDKTGTLTQGVFAVQQVQTVPGRETTELLRLVAALETKSTHPIAKAVVTHVEATTVGNVPVENVEEIAGHGLRGRVDGHDVLAGNTKLLAKFNVAYPAEVDQIQDSIVVAAIDGKYAGYLTVADAPKEDAAQTVRELRADGITKIVMLSGDKDSIVQRVANELGIDEAYGGLLPEDKARYVQQYLDAGRKLAFVGDGVNDAPVVALADVGIAMGGLGSDATIETADVVIQTDHPSKIATARRIARATHGVVWQNIWLAFIVKGIVLALGAGGLATMWEAVFADVGVALLAILNAVRIQRMDYSTPRAAGPAPTAPAVSNEGSVLEKMPANMRQGAHHDQSI</sequence>
<feature type="transmembrane region" description="Helical" evidence="10">
    <location>
        <begin position="340"/>
        <end position="360"/>
    </location>
</feature>
<keyword evidence="3 10" id="KW-0812">Transmembrane</keyword>
<comment type="similarity">
    <text evidence="2 10">Belongs to the cation transport ATPase (P-type) (TC 3.A.3) family. Type IB subfamily.</text>
</comment>
<dbReference type="InterPro" id="IPR023214">
    <property type="entry name" value="HAD_sf"/>
</dbReference>
<dbReference type="InterPro" id="IPR044492">
    <property type="entry name" value="P_typ_ATPase_HD_dom"/>
</dbReference>
<evidence type="ECO:0000256" key="1">
    <source>
        <dbReference type="ARBA" id="ARBA00004370"/>
    </source>
</evidence>
<dbReference type="PRINTS" id="PR00119">
    <property type="entry name" value="CATATPASE"/>
</dbReference>
<dbReference type="GO" id="GO:0046872">
    <property type="term" value="F:metal ion binding"/>
    <property type="evidence" value="ECO:0007669"/>
    <property type="project" value="UniProtKB-KW"/>
</dbReference>
<evidence type="ECO:0000313" key="13">
    <source>
        <dbReference type="EMBL" id="MCI1189782.1"/>
    </source>
</evidence>
<dbReference type="InterPro" id="IPR001757">
    <property type="entry name" value="P_typ_ATPase"/>
</dbReference>
<dbReference type="InterPro" id="IPR023298">
    <property type="entry name" value="ATPase_P-typ_TM_dom_sf"/>
</dbReference>
<name>A0A9X1VKE7_9BACT</name>
<evidence type="ECO:0000256" key="4">
    <source>
        <dbReference type="ARBA" id="ARBA00022723"/>
    </source>
</evidence>